<gene>
    <name evidence="2" type="ORF">I7730_00085</name>
</gene>
<feature type="region of interest" description="Disordered" evidence="1">
    <location>
        <begin position="1"/>
        <end position="20"/>
    </location>
</feature>
<accession>A0A8H9K595</accession>
<evidence type="ECO:0000313" key="2">
    <source>
        <dbReference type="EMBL" id="HAS8538196.1"/>
    </source>
</evidence>
<organism evidence="2">
    <name type="scientific">Vibrio vulnificus</name>
    <dbReference type="NCBI Taxonomy" id="672"/>
    <lineage>
        <taxon>Bacteria</taxon>
        <taxon>Pseudomonadati</taxon>
        <taxon>Pseudomonadota</taxon>
        <taxon>Gammaproteobacteria</taxon>
        <taxon>Vibrionales</taxon>
        <taxon>Vibrionaceae</taxon>
        <taxon>Vibrio</taxon>
    </lineage>
</organism>
<evidence type="ECO:0000256" key="1">
    <source>
        <dbReference type="SAM" id="MobiDB-lite"/>
    </source>
</evidence>
<sequence>MKYDPKHAAKRKADPSKLVDGKPYSFNKGAYTGMGVFLMGDKPNPESTMTFTVAKDRNKEPGRISGFYNLGQRICSLDEASNVQPLYDKHEVKRLVTEGNSGHVVITDSEGNTVDFECVEGVLELDGVLVQWVDPKKELPPLGEQLVCVVQHWHTKGTRKCGLVRVDESDVEYRTTDDNTELSYDWNVISWLKEVK</sequence>
<dbReference type="AlphaFoldDB" id="A0A8H9K595"/>
<reference evidence="2" key="2">
    <citation type="submission" date="2019-01" db="EMBL/GenBank/DDBJ databases">
        <authorList>
            <consortium name="NCBI Pathogen Detection Project"/>
        </authorList>
    </citation>
    <scope>NUCLEOTIDE SEQUENCE</scope>
    <source>
        <strain evidence="2">BCW_3452</strain>
    </source>
</reference>
<dbReference type="EMBL" id="DACRBY010000001">
    <property type="protein sequence ID" value="HAS8538196.1"/>
    <property type="molecule type" value="Genomic_DNA"/>
</dbReference>
<protein>
    <submittedName>
        <fullName evidence="2">Uncharacterized protein</fullName>
    </submittedName>
</protein>
<name>A0A8H9K595_VIBVL</name>
<proteinExistence type="predicted"/>
<comment type="caution">
    <text evidence="2">The sequence shown here is derived from an EMBL/GenBank/DDBJ whole genome shotgun (WGS) entry which is preliminary data.</text>
</comment>
<reference evidence="2" key="1">
    <citation type="journal article" date="2018" name="Genome Biol.">
        <title>SKESA: strategic k-mer extension for scrupulous assemblies.</title>
        <authorList>
            <person name="Souvorov A."/>
            <person name="Agarwala R."/>
            <person name="Lipman D.J."/>
        </authorList>
    </citation>
    <scope>NUCLEOTIDE SEQUENCE</scope>
    <source>
        <strain evidence="2">BCW_3452</strain>
    </source>
</reference>
<dbReference type="Proteomes" id="UP000863257">
    <property type="component" value="Unassembled WGS sequence"/>
</dbReference>